<feature type="domain" description="Peptidase M1 membrane alanine aminopeptidase" evidence="14">
    <location>
        <begin position="232"/>
        <end position="445"/>
    </location>
</feature>
<name>A0A1H2LQ86_9PSED</name>
<dbReference type="Pfam" id="PF01433">
    <property type="entry name" value="Peptidase_M1"/>
    <property type="match status" value="1"/>
</dbReference>
<keyword evidence="8" id="KW-0479">Metal-binding</keyword>
<keyword evidence="11" id="KW-0482">Metalloprotease</keyword>
<dbReference type="InterPro" id="IPR035414">
    <property type="entry name" value="Peptidase_M1_pepN_Ig-like"/>
</dbReference>
<evidence type="ECO:0000259" key="14">
    <source>
        <dbReference type="Pfam" id="PF01433"/>
    </source>
</evidence>
<dbReference type="Gene3D" id="1.25.50.10">
    <property type="entry name" value="Peptidase M1, alanyl aminopeptidase, C-terminal domain"/>
    <property type="match status" value="1"/>
</dbReference>
<reference evidence="19" key="1">
    <citation type="submission" date="2016-10" db="EMBL/GenBank/DDBJ databases">
        <authorList>
            <person name="Varghese N."/>
            <person name="Submissions S."/>
        </authorList>
    </citation>
    <scope>NUCLEOTIDE SEQUENCE [LARGE SCALE GENOMIC DNA]</scope>
    <source>
        <strain evidence="19">KCTC 32246</strain>
    </source>
</reference>
<keyword evidence="10" id="KW-0862">Zinc</keyword>
<dbReference type="InterPro" id="IPR042097">
    <property type="entry name" value="Aminopeptidase_N-like_N_sf"/>
</dbReference>
<dbReference type="GO" id="GO:0006508">
    <property type="term" value="P:proteolysis"/>
    <property type="evidence" value="ECO:0007669"/>
    <property type="project" value="UniProtKB-UniRule"/>
</dbReference>
<evidence type="ECO:0000256" key="7">
    <source>
        <dbReference type="ARBA" id="ARBA00022670"/>
    </source>
</evidence>
<dbReference type="NCBIfam" id="TIGR02414">
    <property type="entry name" value="pepN_proteo"/>
    <property type="match status" value="1"/>
</dbReference>
<evidence type="ECO:0000259" key="16">
    <source>
        <dbReference type="Pfam" id="PF17432"/>
    </source>
</evidence>
<dbReference type="FunFam" id="1.10.390.10:FF:000002">
    <property type="entry name" value="Aminopeptidase N"/>
    <property type="match status" value="1"/>
</dbReference>
<dbReference type="InterPro" id="IPR012779">
    <property type="entry name" value="Peptidase_M1_pepN"/>
</dbReference>
<dbReference type="SUPFAM" id="SSF63737">
    <property type="entry name" value="Leukotriene A4 hydrolase N-terminal domain"/>
    <property type="match status" value="1"/>
</dbReference>
<keyword evidence="19" id="KW-1185">Reference proteome</keyword>
<dbReference type="FunFam" id="3.30.2010.30:FF:000002">
    <property type="entry name" value="Putative aminopeptidase N"/>
    <property type="match status" value="1"/>
</dbReference>
<feature type="domain" description="Aminopeptidase N-like N-terminal" evidence="17">
    <location>
        <begin position="109"/>
        <end position="192"/>
    </location>
</feature>
<dbReference type="Pfam" id="PF17432">
    <property type="entry name" value="DUF3458_C"/>
    <property type="match status" value="1"/>
</dbReference>
<dbReference type="GO" id="GO:0016285">
    <property type="term" value="F:alanyl aminopeptidase activity"/>
    <property type="evidence" value="ECO:0007669"/>
    <property type="project" value="UniProtKB-EC"/>
</dbReference>
<dbReference type="FunFam" id="2.60.40.1840:FF:000001">
    <property type="entry name" value="Aminopeptidase N"/>
    <property type="match status" value="1"/>
</dbReference>
<dbReference type="InterPro" id="IPR001930">
    <property type="entry name" value="Peptidase_M1"/>
</dbReference>
<protein>
    <recommendedName>
        <fullName evidence="5 13">Aminopeptidase N</fullName>
        <ecNumber evidence="4 13">3.4.11.2</ecNumber>
    </recommendedName>
</protein>
<dbReference type="FunFam" id="2.60.40.1730:FF:000005">
    <property type="entry name" value="Aminopeptidase N"/>
    <property type="match status" value="1"/>
</dbReference>
<keyword evidence="9" id="KW-0378">Hydrolase</keyword>
<evidence type="ECO:0000256" key="9">
    <source>
        <dbReference type="ARBA" id="ARBA00022801"/>
    </source>
</evidence>
<dbReference type="SUPFAM" id="SSF55486">
    <property type="entry name" value="Metalloproteases ('zincins'), catalytic domain"/>
    <property type="match status" value="1"/>
</dbReference>
<evidence type="ECO:0000313" key="19">
    <source>
        <dbReference type="Proteomes" id="UP000198675"/>
    </source>
</evidence>
<dbReference type="PANTHER" id="PTHR46322">
    <property type="entry name" value="PUROMYCIN-SENSITIVE AMINOPEPTIDASE"/>
    <property type="match status" value="1"/>
</dbReference>
<dbReference type="GO" id="GO:0008237">
    <property type="term" value="F:metallopeptidase activity"/>
    <property type="evidence" value="ECO:0007669"/>
    <property type="project" value="UniProtKB-UniRule"/>
</dbReference>
<dbReference type="CDD" id="cd09600">
    <property type="entry name" value="M1_APN"/>
    <property type="match status" value="1"/>
</dbReference>
<comment type="function">
    <text evidence="12">Aminopeptidase N is involved in the degradation of intracellular peptides generated by protein breakdown during normal growth as well as in response to nutrient starvation.</text>
</comment>
<dbReference type="Pfam" id="PF17900">
    <property type="entry name" value="Peptidase_M1_N"/>
    <property type="match status" value="1"/>
</dbReference>
<evidence type="ECO:0000256" key="6">
    <source>
        <dbReference type="ARBA" id="ARBA00022438"/>
    </source>
</evidence>
<evidence type="ECO:0000256" key="3">
    <source>
        <dbReference type="ARBA" id="ARBA00010136"/>
    </source>
</evidence>
<comment type="catalytic activity">
    <reaction evidence="1">
        <text>Release of an N-terminal amino acid, Xaa-|-Yaa- from a peptide, amide or arylamide. Xaa is preferably Ala, but may be most amino acids including Pro (slow action). When a terminal hydrophobic residue is followed by a prolyl residue, the two may be released as an intact Xaa-Pro dipeptide.</text>
        <dbReference type="EC" id="3.4.11.2"/>
    </reaction>
</comment>
<evidence type="ECO:0000256" key="8">
    <source>
        <dbReference type="ARBA" id="ARBA00022723"/>
    </source>
</evidence>
<comment type="cofactor">
    <cofactor evidence="2">
        <name>Zn(2+)</name>
        <dbReference type="ChEBI" id="CHEBI:29105"/>
    </cofactor>
</comment>
<gene>
    <name evidence="18" type="ORF">SAMN05216363_2016</name>
</gene>
<evidence type="ECO:0000256" key="2">
    <source>
        <dbReference type="ARBA" id="ARBA00001947"/>
    </source>
</evidence>
<evidence type="ECO:0000313" key="18">
    <source>
        <dbReference type="EMBL" id="SDU83173.1"/>
    </source>
</evidence>
<evidence type="ECO:0000256" key="12">
    <source>
        <dbReference type="ARBA" id="ARBA00059739"/>
    </source>
</evidence>
<keyword evidence="6 18" id="KW-0031">Aminopeptidase</keyword>
<dbReference type="InterPro" id="IPR037144">
    <property type="entry name" value="Peptidase_M1_pepN_C_sf"/>
</dbReference>
<dbReference type="InterPro" id="IPR038438">
    <property type="entry name" value="PepN_Ig-like_sf"/>
</dbReference>
<sequence>MRTEQSKTIYLKDYQVPDYLIDETHLTFELFEDHSLVHAQLVMRRNPEAGGGLPKLVLDGQQLELLHLKLDDRELGEDDYTLTDSHLTLQPTQERFVVDSSVRIHPESNTALEGLYKSGTMFCTQCEAEGFRKITFYLDRPDVMSTFTTTVSAEQHAYPVLLSNGNPIASGSEEGGRHWATWEDPFKKPAYLFALVAGDLWCVEDSFTTMSSREVALRIYVEPENIDKVQHAMDSLKRSMKWDEEVYGREYDLDIFMIVAVNDFNMGAMENKGLNIFNSSCVLAKAETATDAAHQRVEAVVAHEYFHNWSGNRVTCRDWFQLSLKEGFTVFRDSEFSADTHSRTVKRIEDVAYLRTHQFAEDAGPMAHPVRPDAYMEISNFYTLTIYEKGSEVLRMIHTLLGPELFRKGSDLYFERHDGQAVTCDDFVKAMEDASGIDLTQFKRWYTQAGTPRLEVSEAYDEAAQTYSLTFRQSCPATPGQSEKLPFVIPVALGLLDAQGFEPPLRLQGESAAQGTSRVLSVTEAEQTFTFEAVAEKPLPSLLRGFSAPVKLHFPYSRDQLMFLMQHDSDGFNRWEAGQQLSVQVLQELIGQHQRGEALVLDQRLVAALRTLLEDESLDQAMVAEMLSLPGEAYLTEISEVADVEAIHAAREFARKALADALFAPLWARYQANREVSKATPYVAEAAHFARRSLQNIGLSYLMLSEKPEVLAACVDQFDNADNMTERLAALAVLVNSPFQEEQGKALAMFADFFKDNPLVMDQWFSVQAGCPLPGGLERVHALMQHEAFTLKNPNKVRALIGAFANQNLINFHRADGAGYRFLADQVITLNALNPQIASRLLAPLTRWRKYGSARQALMKAELERILASGELSSDVYEVVSKSLA</sequence>
<dbReference type="GO" id="GO:0008270">
    <property type="term" value="F:zinc ion binding"/>
    <property type="evidence" value="ECO:0007669"/>
    <property type="project" value="InterPro"/>
</dbReference>
<dbReference type="AlphaFoldDB" id="A0A1H2LQ86"/>
<comment type="similarity">
    <text evidence="3">Belongs to the peptidase M1 family.</text>
</comment>
<dbReference type="Gene3D" id="2.60.40.1840">
    <property type="match status" value="1"/>
</dbReference>
<evidence type="ECO:0000259" key="15">
    <source>
        <dbReference type="Pfam" id="PF11940"/>
    </source>
</evidence>
<dbReference type="Gene3D" id="3.30.2010.30">
    <property type="match status" value="1"/>
</dbReference>
<accession>A0A1H2LQ86</accession>
<dbReference type="Pfam" id="PF11940">
    <property type="entry name" value="DUF3458"/>
    <property type="match status" value="1"/>
</dbReference>
<dbReference type="EMBL" id="LT629797">
    <property type="protein sequence ID" value="SDU83173.1"/>
    <property type="molecule type" value="Genomic_DNA"/>
</dbReference>
<feature type="domain" description="Peptidase M1 alanyl aminopeptidase C-terminal" evidence="16">
    <location>
        <begin position="559"/>
        <end position="885"/>
    </location>
</feature>
<dbReference type="RefSeq" id="WP_017679057.1">
    <property type="nucleotide sequence ID" value="NZ_LT629797.1"/>
</dbReference>
<proteinExistence type="inferred from homology"/>
<evidence type="ECO:0000256" key="13">
    <source>
        <dbReference type="NCBIfam" id="TIGR02414"/>
    </source>
</evidence>
<dbReference type="InterPro" id="IPR045357">
    <property type="entry name" value="Aminopeptidase_N-like_N"/>
</dbReference>
<dbReference type="PANTHER" id="PTHR46322:SF1">
    <property type="entry name" value="PUROMYCIN-SENSITIVE AMINOPEPTIDASE"/>
    <property type="match status" value="1"/>
</dbReference>
<organism evidence="18 19">
    <name type="scientific">Pseudomonas sihuiensis</name>
    <dbReference type="NCBI Taxonomy" id="1274359"/>
    <lineage>
        <taxon>Bacteria</taxon>
        <taxon>Pseudomonadati</taxon>
        <taxon>Pseudomonadota</taxon>
        <taxon>Gammaproteobacteria</taxon>
        <taxon>Pseudomonadales</taxon>
        <taxon>Pseudomonadaceae</taxon>
        <taxon>Pseudomonas</taxon>
    </lineage>
</organism>
<dbReference type="PRINTS" id="PR00756">
    <property type="entry name" value="ALADIPTASE"/>
</dbReference>
<dbReference type="EC" id="3.4.11.2" evidence="4 13"/>
<dbReference type="InterPro" id="IPR027268">
    <property type="entry name" value="Peptidase_M4/M1_CTD_sf"/>
</dbReference>
<evidence type="ECO:0000256" key="11">
    <source>
        <dbReference type="ARBA" id="ARBA00023049"/>
    </source>
</evidence>
<evidence type="ECO:0000259" key="17">
    <source>
        <dbReference type="Pfam" id="PF17900"/>
    </source>
</evidence>
<evidence type="ECO:0000256" key="1">
    <source>
        <dbReference type="ARBA" id="ARBA00000098"/>
    </source>
</evidence>
<evidence type="ECO:0000256" key="4">
    <source>
        <dbReference type="ARBA" id="ARBA00012564"/>
    </source>
</evidence>
<dbReference type="Proteomes" id="UP000198675">
    <property type="component" value="Chromosome I"/>
</dbReference>
<dbReference type="InterPro" id="IPR014782">
    <property type="entry name" value="Peptidase_M1_dom"/>
</dbReference>
<keyword evidence="7" id="KW-0645">Protease</keyword>
<feature type="domain" description="Peptidase M1 alanyl aminopeptidase Ig-like fold" evidence="15">
    <location>
        <begin position="450"/>
        <end position="554"/>
    </location>
</feature>
<evidence type="ECO:0000256" key="10">
    <source>
        <dbReference type="ARBA" id="ARBA00022833"/>
    </source>
</evidence>
<dbReference type="InterPro" id="IPR024601">
    <property type="entry name" value="Peptidase_M1_pepN_C"/>
</dbReference>
<evidence type="ECO:0000256" key="5">
    <source>
        <dbReference type="ARBA" id="ARBA00015611"/>
    </source>
</evidence>
<dbReference type="Gene3D" id="1.10.390.10">
    <property type="entry name" value="Neutral Protease Domain 2"/>
    <property type="match status" value="1"/>
</dbReference>
<dbReference type="Gene3D" id="2.60.40.1730">
    <property type="entry name" value="tricorn interacting facor f3 domain"/>
    <property type="match status" value="1"/>
</dbReference>